<dbReference type="SUPFAM" id="SSF52540">
    <property type="entry name" value="P-loop containing nucleoside triphosphate hydrolases"/>
    <property type="match status" value="1"/>
</dbReference>
<accession>A0A8H7Q5Z0</accession>
<comment type="similarity">
    <text evidence="9 12 13">Belongs to the peptidase S16 family.</text>
</comment>
<feature type="domain" description="Lon proteolytic" evidence="15">
    <location>
        <begin position="657"/>
        <end position="844"/>
    </location>
</feature>
<organism evidence="17 18">
    <name type="scientific">Umbelopsis vinacea</name>
    <dbReference type="NCBI Taxonomy" id="44442"/>
    <lineage>
        <taxon>Eukaryota</taxon>
        <taxon>Fungi</taxon>
        <taxon>Fungi incertae sedis</taxon>
        <taxon>Mucoromycota</taxon>
        <taxon>Mucoromycotina</taxon>
        <taxon>Umbelopsidomycetes</taxon>
        <taxon>Umbelopsidales</taxon>
        <taxon>Umbelopsidaceae</taxon>
        <taxon>Umbelopsis</taxon>
    </lineage>
</organism>
<keyword evidence="3 9" id="KW-0547">Nucleotide-binding</keyword>
<dbReference type="SMART" id="SM00382">
    <property type="entry name" value="AAA"/>
    <property type="match status" value="1"/>
</dbReference>
<keyword evidence="18" id="KW-1185">Reference proteome</keyword>
<dbReference type="SMART" id="SM00464">
    <property type="entry name" value="LON"/>
    <property type="match status" value="1"/>
</dbReference>
<dbReference type="EC" id="3.4.21.-" evidence="9 14"/>
<evidence type="ECO:0000256" key="6">
    <source>
        <dbReference type="ARBA" id="ARBA00022840"/>
    </source>
</evidence>
<evidence type="ECO:0000313" key="17">
    <source>
        <dbReference type="EMBL" id="KAG2186587.1"/>
    </source>
</evidence>
<dbReference type="Gene3D" id="1.10.8.60">
    <property type="match status" value="1"/>
</dbReference>
<evidence type="ECO:0000256" key="1">
    <source>
        <dbReference type="ARBA" id="ARBA00022490"/>
    </source>
</evidence>
<dbReference type="SUPFAM" id="SSF54211">
    <property type="entry name" value="Ribosomal protein S5 domain 2-like"/>
    <property type="match status" value="1"/>
</dbReference>
<evidence type="ECO:0000256" key="11">
    <source>
        <dbReference type="PIRSR" id="PIRSR001174-2"/>
    </source>
</evidence>
<evidence type="ECO:0000256" key="4">
    <source>
        <dbReference type="ARBA" id="ARBA00022801"/>
    </source>
</evidence>
<feature type="domain" description="Lon N-terminal" evidence="16">
    <location>
        <begin position="11"/>
        <end position="255"/>
    </location>
</feature>
<dbReference type="GO" id="GO:0006508">
    <property type="term" value="P:proteolysis"/>
    <property type="evidence" value="ECO:0007669"/>
    <property type="project" value="UniProtKB-KW"/>
</dbReference>
<evidence type="ECO:0000256" key="12">
    <source>
        <dbReference type="PROSITE-ProRule" id="PRU01122"/>
    </source>
</evidence>
<feature type="active site" evidence="10 12">
    <location>
        <position position="792"/>
    </location>
</feature>
<dbReference type="InterPro" id="IPR046336">
    <property type="entry name" value="Lon_prtase_N_sf"/>
</dbReference>
<evidence type="ECO:0000259" key="16">
    <source>
        <dbReference type="PROSITE" id="PS51787"/>
    </source>
</evidence>
<dbReference type="PROSITE" id="PS51787">
    <property type="entry name" value="LON_N"/>
    <property type="match status" value="1"/>
</dbReference>
<dbReference type="Pfam" id="PF22667">
    <property type="entry name" value="Lon_lid"/>
    <property type="match status" value="1"/>
</dbReference>
<dbReference type="InterPro" id="IPR004815">
    <property type="entry name" value="Lon_bac/euk-typ"/>
</dbReference>
<dbReference type="InterPro" id="IPR054594">
    <property type="entry name" value="Lon_lid"/>
</dbReference>
<dbReference type="GO" id="GO:0004176">
    <property type="term" value="F:ATP-dependent peptidase activity"/>
    <property type="evidence" value="ECO:0007669"/>
    <property type="project" value="UniProtKB-UniRule"/>
</dbReference>
<keyword evidence="2 9" id="KW-0645">Protease</keyword>
<evidence type="ECO:0000256" key="10">
    <source>
        <dbReference type="PIRSR" id="PIRSR001174-1"/>
    </source>
</evidence>
<gene>
    <name evidence="17" type="ORF">INT44_002811</name>
</gene>
<keyword evidence="8" id="KW-0576">Peroxisome</keyword>
<evidence type="ECO:0000256" key="3">
    <source>
        <dbReference type="ARBA" id="ARBA00022741"/>
    </source>
</evidence>
<protein>
    <recommendedName>
        <fullName evidence="9 14">Lon protease homolog</fullName>
        <ecNumber evidence="9 14">3.4.21.-</ecNumber>
    </recommendedName>
</protein>
<dbReference type="GO" id="GO:0030163">
    <property type="term" value="P:protein catabolic process"/>
    <property type="evidence" value="ECO:0007669"/>
    <property type="project" value="InterPro"/>
</dbReference>
<evidence type="ECO:0000256" key="5">
    <source>
        <dbReference type="ARBA" id="ARBA00022825"/>
    </source>
</evidence>
<keyword evidence="1" id="KW-0963">Cytoplasm</keyword>
<dbReference type="Gene3D" id="2.30.130.40">
    <property type="entry name" value="LON domain-like"/>
    <property type="match status" value="1"/>
</dbReference>
<dbReference type="InterPro" id="IPR003111">
    <property type="entry name" value="Lon_prtase_N"/>
</dbReference>
<dbReference type="OrthoDB" id="2411602at2759"/>
<dbReference type="Pfam" id="PF05362">
    <property type="entry name" value="Lon_C"/>
    <property type="match status" value="1"/>
</dbReference>
<dbReference type="FunFam" id="3.30.230.10:FF:000039">
    <property type="entry name" value="Lon protease homolog 2, peroxisomal"/>
    <property type="match status" value="1"/>
</dbReference>
<dbReference type="InterPro" id="IPR008268">
    <property type="entry name" value="Peptidase_S16_AS"/>
</dbReference>
<dbReference type="FunFam" id="1.20.5.5270:FF:000002">
    <property type="entry name" value="Lon protease homolog"/>
    <property type="match status" value="1"/>
</dbReference>
<dbReference type="InterPro" id="IPR014721">
    <property type="entry name" value="Ribsml_uS5_D2-typ_fold_subgr"/>
</dbReference>
<dbReference type="Gene3D" id="3.30.230.10">
    <property type="match status" value="1"/>
</dbReference>
<dbReference type="GO" id="GO:0004252">
    <property type="term" value="F:serine-type endopeptidase activity"/>
    <property type="evidence" value="ECO:0007669"/>
    <property type="project" value="UniProtKB-UniRule"/>
</dbReference>
<proteinExistence type="inferred from homology"/>
<dbReference type="Gene3D" id="1.20.58.1480">
    <property type="match status" value="1"/>
</dbReference>
<dbReference type="GO" id="GO:0016887">
    <property type="term" value="F:ATP hydrolysis activity"/>
    <property type="evidence" value="ECO:0007669"/>
    <property type="project" value="InterPro"/>
</dbReference>
<dbReference type="InterPro" id="IPR027417">
    <property type="entry name" value="P-loop_NTPase"/>
</dbReference>
<evidence type="ECO:0000256" key="2">
    <source>
        <dbReference type="ARBA" id="ARBA00022670"/>
    </source>
</evidence>
<dbReference type="CDD" id="cd19500">
    <property type="entry name" value="RecA-like_Lon"/>
    <property type="match status" value="1"/>
</dbReference>
<dbReference type="Gene3D" id="3.40.50.300">
    <property type="entry name" value="P-loop containing nucleotide triphosphate hydrolases"/>
    <property type="match status" value="1"/>
</dbReference>
<keyword evidence="7" id="KW-0346">Stress response</keyword>
<reference evidence="17" key="1">
    <citation type="submission" date="2020-12" db="EMBL/GenBank/DDBJ databases">
        <title>Metabolic potential, ecology and presence of endohyphal bacteria is reflected in genomic diversity of Mucoromycotina.</title>
        <authorList>
            <person name="Muszewska A."/>
            <person name="Okrasinska A."/>
            <person name="Steczkiewicz K."/>
            <person name="Drgas O."/>
            <person name="Orlowska M."/>
            <person name="Perlinska-Lenart U."/>
            <person name="Aleksandrzak-Piekarczyk T."/>
            <person name="Szatraj K."/>
            <person name="Zielenkiewicz U."/>
            <person name="Pilsyk S."/>
            <person name="Malc E."/>
            <person name="Mieczkowski P."/>
            <person name="Kruszewska J.S."/>
            <person name="Biernat P."/>
            <person name="Pawlowska J."/>
        </authorList>
    </citation>
    <scope>NUCLEOTIDE SEQUENCE</scope>
    <source>
        <strain evidence="17">WA0000051536</strain>
    </source>
</reference>
<dbReference type="AlphaFoldDB" id="A0A8H7Q5Z0"/>
<dbReference type="Proteomes" id="UP000612746">
    <property type="component" value="Unassembled WGS sequence"/>
</dbReference>
<dbReference type="PIRSF" id="PIRSF001174">
    <property type="entry name" value="Lon_proteas"/>
    <property type="match status" value="1"/>
</dbReference>
<comment type="caution">
    <text evidence="17">The sequence shown here is derived from an EMBL/GenBank/DDBJ whole genome shotgun (WGS) entry which is preliminary data.</text>
</comment>
<evidence type="ECO:0000256" key="9">
    <source>
        <dbReference type="PIRNR" id="PIRNR001174"/>
    </source>
</evidence>
<dbReference type="InterPro" id="IPR015947">
    <property type="entry name" value="PUA-like_sf"/>
</dbReference>
<dbReference type="SUPFAM" id="SSF88697">
    <property type="entry name" value="PUA domain-like"/>
    <property type="match status" value="1"/>
</dbReference>
<dbReference type="InterPro" id="IPR003959">
    <property type="entry name" value="ATPase_AAA_core"/>
</dbReference>
<dbReference type="InterPro" id="IPR008269">
    <property type="entry name" value="Lon_proteolytic"/>
</dbReference>
<dbReference type="Pfam" id="PF00004">
    <property type="entry name" value="AAA"/>
    <property type="match status" value="1"/>
</dbReference>
<dbReference type="PROSITE" id="PS01046">
    <property type="entry name" value="LON_SER"/>
    <property type="match status" value="1"/>
</dbReference>
<evidence type="ECO:0000259" key="15">
    <source>
        <dbReference type="PROSITE" id="PS51786"/>
    </source>
</evidence>
<dbReference type="PROSITE" id="PS51786">
    <property type="entry name" value="LON_PROTEOLYTIC"/>
    <property type="match status" value="1"/>
</dbReference>
<dbReference type="GO" id="GO:0005524">
    <property type="term" value="F:ATP binding"/>
    <property type="evidence" value="ECO:0007669"/>
    <property type="project" value="UniProtKB-KW"/>
</dbReference>
<evidence type="ECO:0000256" key="7">
    <source>
        <dbReference type="ARBA" id="ARBA00023016"/>
    </source>
</evidence>
<keyword evidence="5 9" id="KW-0720">Serine protease</keyword>
<dbReference type="Pfam" id="PF02190">
    <property type="entry name" value="LON_substr_bdg"/>
    <property type="match status" value="1"/>
</dbReference>
<dbReference type="Gene3D" id="1.20.5.5270">
    <property type="match status" value="1"/>
</dbReference>
<dbReference type="NCBIfam" id="TIGR00763">
    <property type="entry name" value="lon"/>
    <property type="match status" value="1"/>
</dbReference>
<keyword evidence="6 9" id="KW-0067">ATP-binding</keyword>
<name>A0A8H7Q5Z0_9FUNG</name>
<dbReference type="FunFam" id="3.40.50.300:FF:000382">
    <property type="entry name" value="Lon protease homolog 2, peroxisomal"/>
    <property type="match status" value="1"/>
</dbReference>
<dbReference type="EMBL" id="JAEPRA010000004">
    <property type="protein sequence ID" value="KAG2186587.1"/>
    <property type="molecule type" value="Genomic_DNA"/>
</dbReference>
<evidence type="ECO:0000256" key="14">
    <source>
        <dbReference type="RuleBase" id="RU000592"/>
    </source>
</evidence>
<dbReference type="InterPro" id="IPR003593">
    <property type="entry name" value="AAA+_ATPase"/>
</dbReference>
<keyword evidence="4 9" id="KW-0378">Hydrolase</keyword>
<sequence>MSTILRVPDILAVIPLNSKVLLPSVVTKVVINGTAAAYIQRTLNAVRKEGMKQAVYLAVVPACKNANGKTLRANIDTNFDTDGISETVVKKDGVTIKSKNSGTSEINLFHFGCAARLIKMEKNIDSNLLTLYLQGVCRFRIDQIKDAEKVLMAQVTHYPEVDESNYPKGDQEFTDTLLEFRSLSKEFLNKMKDLKIPGSLISQLSKVMDKSPPSQMANLLASVIETTFDEKLEMLETIDVKIRLKRVNEWMTRQLHVLKITQQIQSNIDGKLDKKRREFYLRQQLNAIKEELGEKGDDSAAAGGDDDELSELKRRLDAAMLSKDAQIVADRELKRLKKLHPSSVEWSVVRTYLDVVADLPWSKSSDDMIDIHRAREQLEADHYGLETAKKRILEYLSVVKVKGDLKAPIICFVGPPGVGKTSLGKSIATSTGREFHRISLGGVRDEADIRGHRRTYVGAMPGLIVHGMRKTGVKNPIFLLDEIDKIVQTSHYGDPAAAMLEVLDPEQNSTFTDHYLNIPFDLSKVLFIATANSIDTIPAPLLDRMEVISLPGYTFDEKLHIARTYLLPKQIKEHGLETNQVSIADEVLLKIIENYTRESGVRNLERTIASIVRFKCVEWADLSEADNADKYNEVIQVDDLENILGIQYFEKEIVQQEAIPGVVTGLAYSGSGNGGILMIEASDMPGEGKLQLTGSLGDVIKESAQIALTWVKAHAYTLKLTSSPTIDLAEKRDVHIHFPAGAVSKDGPSAGIALTTTLVSLFSGRSVPPTTAMTGEITLRGRVLPVGGIKEKVLSAHRAGIRKVILPYRNRKDVSSDIPESIKKSIEFVYVKNIWEVLSAALIIDEHGKDVKAPWVTPGLESHL</sequence>
<feature type="active site" evidence="10 12">
    <location>
        <position position="749"/>
    </location>
</feature>
<evidence type="ECO:0000256" key="13">
    <source>
        <dbReference type="RuleBase" id="RU000591"/>
    </source>
</evidence>
<evidence type="ECO:0000313" key="18">
    <source>
        <dbReference type="Proteomes" id="UP000612746"/>
    </source>
</evidence>
<feature type="binding site" evidence="11">
    <location>
        <begin position="414"/>
        <end position="421"/>
    </location>
    <ligand>
        <name>ATP</name>
        <dbReference type="ChEBI" id="CHEBI:30616"/>
    </ligand>
</feature>
<evidence type="ECO:0000256" key="8">
    <source>
        <dbReference type="ARBA" id="ARBA00023140"/>
    </source>
</evidence>
<dbReference type="PRINTS" id="PR00830">
    <property type="entry name" value="ENDOLAPTASE"/>
</dbReference>
<dbReference type="PANTHER" id="PTHR10046">
    <property type="entry name" value="ATP DEPENDENT LON PROTEASE FAMILY MEMBER"/>
    <property type="match status" value="1"/>
</dbReference>
<dbReference type="InterPro" id="IPR027065">
    <property type="entry name" value="Lon_Prtase"/>
</dbReference>
<dbReference type="InterPro" id="IPR020568">
    <property type="entry name" value="Ribosomal_Su5_D2-typ_SF"/>
</dbReference>
<dbReference type="FunFam" id="1.10.8.60:FF:000091">
    <property type="entry name" value="Lon protease homolog 2, peroxisomal"/>
    <property type="match status" value="1"/>
</dbReference>